<dbReference type="AlphaFoldDB" id="A0AAE4Y7X5"/>
<dbReference type="PANTHER" id="PTHR36437">
    <property type="entry name" value="GLYOXALASE/BLEOMYCIN RESISTANCE PROTEIN/DIOXYGENASE"/>
    <property type="match status" value="1"/>
</dbReference>
<dbReference type="PROSITE" id="PS51819">
    <property type="entry name" value="VOC"/>
    <property type="match status" value="1"/>
</dbReference>
<dbReference type="Gene3D" id="3.10.180.10">
    <property type="entry name" value="2,3-Dihydroxybiphenyl 1,2-Dioxygenase, domain 1"/>
    <property type="match status" value="1"/>
</dbReference>
<organism evidence="2 3">
    <name type="scientific">Stagnihabitans tardus</name>
    <dbReference type="NCBI Taxonomy" id="2699202"/>
    <lineage>
        <taxon>Bacteria</taxon>
        <taxon>Pseudomonadati</taxon>
        <taxon>Pseudomonadota</taxon>
        <taxon>Alphaproteobacteria</taxon>
        <taxon>Rhodobacterales</taxon>
        <taxon>Paracoccaceae</taxon>
        <taxon>Stagnihabitans</taxon>
    </lineage>
</organism>
<evidence type="ECO:0000259" key="1">
    <source>
        <dbReference type="PROSITE" id="PS51819"/>
    </source>
</evidence>
<proteinExistence type="predicted"/>
<feature type="domain" description="VOC" evidence="1">
    <location>
        <begin position="2"/>
        <end position="128"/>
    </location>
</feature>
<comment type="caution">
    <text evidence="2">The sequence shown here is derived from an EMBL/GenBank/DDBJ whole genome shotgun (WGS) entry which is preliminary data.</text>
</comment>
<dbReference type="InterPro" id="IPR004360">
    <property type="entry name" value="Glyas_Fos-R_dOase_dom"/>
</dbReference>
<evidence type="ECO:0000313" key="2">
    <source>
        <dbReference type="EMBL" id="NBZ87478.1"/>
    </source>
</evidence>
<keyword evidence="3" id="KW-1185">Reference proteome</keyword>
<dbReference type="SUPFAM" id="SSF54593">
    <property type="entry name" value="Glyoxalase/Bleomycin resistance protein/Dihydroxybiphenyl dioxygenase"/>
    <property type="match status" value="1"/>
</dbReference>
<sequence>MRLSGFSILVPDYDAAIAFYCQGLGFPLIEDFDQTRPDGSRKRWVTIEPAPGLRVVLARAEGEAQLAALAHPMGGRVWLFAATEDFDADAARITAVGGIFEEAPRDEPYGKVAVWRDPFGHRWDLIQPK</sequence>
<name>A0AAE4Y7X5_9RHOB</name>
<dbReference type="InterPro" id="IPR037523">
    <property type="entry name" value="VOC_core"/>
</dbReference>
<evidence type="ECO:0000313" key="3">
    <source>
        <dbReference type="Proteomes" id="UP001193501"/>
    </source>
</evidence>
<dbReference type="EMBL" id="JAABNR010000006">
    <property type="protein sequence ID" value="NBZ87478.1"/>
    <property type="molecule type" value="Genomic_DNA"/>
</dbReference>
<accession>A0AAE4Y7X5</accession>
<dbReference type="PANTHER" id="PTHR36437:SF2">
    <property type="entry name" value="GLYOXALASE_BLEOMYCIN RESISTANCE PROTEIN_DIOXYGENASE"/>
    <property type="match status" value="1"/>
</dbReference>
<dbReference type="Proteomes" id="UP001193501">
    <property type="component" value="Unassembled WGS sequence"/>
</dbReference>
<dbReference type="Pfam" id="PF00903">
    <property type="entry name" value="Glyoxalase"/>
    <property type="match status" value="1"/>
</dbReference>
<reference evidence="2" key="1">
    <citation type="submission" date="2020-01" db="EMBL/GenBank/DDBJ databases">
        <authorList>
            <person name="Chen W.-M."/>
        </authorList>
    </citation>
    <scope>NUCLEOTIDE SEQUENCE</scope>
    <source>
        <strain evidence="2">CYK-10</strain>
    </source>
</reference>
<dbReference type="InterPro" id="IPR029068">
    <property type="entry name" value="Glyas_Bleomycin-R_OHBP_Dase"/>
</dbReference>
<protein>
    <submittedName>
        <fullName evidence="2">VOC family protein</fullName>
    </submittedName>
</protein>
<gene>
    <name evidence="2" type="ORF">GV832_07790</name>
</gene>